<reference evidence="4 5" key="1">
    <citation type="submission" date="2020-08" db="EMBL/GenBank/DDBJ databases">
        <title>A Genomic Blueprint of the Chicken Gut Microbiome.</title>
        <authorList>
            <person name="Gilroy R."/>
            <person name="Ravi A."/>
            <person name="Getino M."/>
            <person name="Pursley I."/>
            <person name="Horton D.L."/>
            <person name="Alikhan N.-F."/>
            <person name="Baker D."/>
            <person name="Gharbi K."/>
            <person name="Hall N."/>
            <person name="Watson M."/>
            <person name="Adriaenssens E.M."/>
            <person name="Foster-Nyarko E."/>
            <person name="Jarju S."/>
            <person name="Secka A."/>
            <person name="Antonio M."/>
            <person name="Oren A."/>
            <person name="Chaudhuri R."/>
            <person name="La Ragione R.M."/>
            <person name="Hildebrand F."/>
            <person name="Pallen M.J."/>
        </authorList>
    </citation>
    <scope>NUCLEOTIDE SEQUENCE [LARGE SCALE GENOMIC DNA]</scope>
    <source>
        <strain evidence="4 5">Sa3CUA2</strain>
    </source>
</reference>
<dbReference type="InterPro" id="IPR006311">
    <property type="entry name" value="TAT_signal"/>
</dbReference>
<dbReference type="RefSeq" id="WP_191784199.1">
    <property type="nucleotide sequence ID" value="NZ_JACSQV010000013.1"/>
</dbReference>
<comment type="caution">
    <text evidence="4">The sequence shown here is derived from an EMBL/GenBank/DDBJ whole genome shotgun (WGS) entry which is preliminary data.</text>
</comment>
<dbReference type="PROSITE" id="PS51318">
    <property type="entry name" value="TAT"/>
    <property type="match status" value="1"/>
</dbReference>
<dbReference type="Gene3D" id="2.60.40.230">
    <property type="entry name" value="Neocarzinostatin-like"/>
    <property type="match status" value="1"/>
</dbReference>
<feature type="chain" id="PRO_5045754425" description="Gram-positive cocci surface proteins LPxTG domain-containing protein" evidence="3">
    <location>
        <begin position="30"/>
        <end position="267"/>
    </location>
</feature>
<accession>A0ABR8QGK6</accession>
<evidence type="ECO:0008006" key="6">
    <source>
        <dbReference type="Google" id="ProtNLM"/>
    </source>
</evidence>
<keyword evidence="5" id="KW-1185">Reference proteome</keyword>
<proteinExistence type="predicted"/>
<name>A0ABR8QGK6_9CELL</name>
<keyword evidence="2" id="KW-1133">Transmembrane helix</keyword>
<protein>
    <recommendedName>
        <fullName evidence="6">Gram-positive cocci surface proteins LPxTG domain-containing protein</fullName>
    </recommendedName>
</protein>
<evidence type="ECO:0000256" key="3">
    <source>
        <dbReference type="SAM" id="SignalP"/>
    </source>
</evidence>
<gene>
    <name evidence="4" type="ORF">H9657_14895</name>
</gene>
<evidence type="ECO:0000313" key="5">
    <source>
        <dbReference type="Proteomes" id="UP000604241"/>
    </source>
</evidence>
<dbReference type="EMBL" id="JACSQV010000013">
    <property type="protein sequence ID" value="MBD7919556.1"/>
    <property type="molecule type" value="Genomic_DNA"/>
</dbReference>
<feature type="signal peptide" evidence="3">
    <location>
        <begin position="1"/>
        <end position="29"/>
    </location>
</feature>
<evidence type="ECO:0000256" key="1">
    <source>
        <dbReference type="SAM" id="MobiDB-lite"/>
    </source>
</evidence>
<feature type="transmembrane region" description="Helical" evidence="2">
    <location>
        <begin position="237"/>
        <end position="258"/>
    </location>
</feature>
<feature type="compositionally biased region" description="Low complexity" evidence="1">
    <location>
        <begin position="190"/>
        <end position="208"/>
    </location>
</feature>
<dbReference type="Proteomes" id="UP000604241">
    <property type="component" value="Unassembled WGS sequence"/>
</dbReference>
<keyword evidence="2" id="KW-0472">Membrane</keyword>
<feature type="region of interest" description="Disordered" evidence="1">
    <location>
        <begin position="189"/>
        <end position="219"/>
    </location>
</feature>
<sequence length="267" mass="26175">MTPVLRRPALTAAVLASAALVATVPPASAAPSTASVTVDRVDGLPAGEPTSLQVTGSGFQVVTGGFGGLYVLFGWVDDPAGGTWRPSQGGATGTDLRYAVDEAARDNAGYQVFVAFPGSQTAVEANGGTFGEDGSFSATVTVPGARFAALDAAGGTSEIDCLQVTCGVLTIGAHGVENATNETFTPVTFASDDAPATPTTEPSATEPSDPAPSPTAEPTVAAAVGDAVDDADAGGSALLPALAGGAAVLAAAAGAVWWRARRRGSAA</sequence>
<keyword evidence="3" id="KW-0732">Signal</keyword>
<organism evidence="4 5">
    <name type="scientific">Cellulomonas avistercoris</name>
    <dbReference type="NCBI Taxonomy" id="2762242"/>
    <lineage>
        <taxon>Bacteria</taxon>
        <taxon>Bacillati</taxon>
        <taxon>Actinomycetota</taxon>
        <taxon>Actinomycetes</taxon>
        <taxon>Micrococcales</taxon>
        <taxon>Cellulomonadaceae</taxon>
        <taxon>Cellulomonas</taxon>
    </lineage>
</organism>
<evidence type="ECO:0000256" key="2">
    <source>
        <dbReference type="SAM" id="Phobius"/>
    </source>
</evidence>
<evidence type="ECO:0000313" key="4">
    <source>
        <dbReference type="EMBL" id="MBD7919556.1"/>
    </source>
</evidence>
<keyword evidence="2" id="KW-0812">Transmembrane</keyword>